<comment type="caution">
    <text evidence="9">The sequence shown here is derived from an EMBL/GenBank/DDBJ whole genome shotgun (WGS) entry which is preliminary data.</text>
</comment>
<dbReference type="SMART" id="SM00849">
    <property type="entry name" value="Lactamase_B"/>
    <property type="match status" value="1"/>
</dbReference>
<evidence type="ECO:0000256" key="2">
    <source>
        <dbReference type="ARBA" id="ARBA00004963"/>
    </source>
</evidence>
<name>A0ABS8X526_9GAMM</name>
<feature type="binding site" evidence="7">
    <location>
        <position position="168"/>
    </location>
    <ligand>
        <name>Zn(2+)</name>
        <dbReference type="ChEBI" id="CHEBI:29105"/>
        <label>2</label>
    </ligand>
</feature>
<dbReference type="SUPFAM" id="SSF56281">
    <property type="entry name" value="Metallo-hydrolase/oxidoreductase"/>
    <property type="match status" value="1"/>
</dbReference>
<keyword evidence="6 7" id="KW-0862">Zinc</keyword>
<gene>
    <name evidence="7 9" type="primary">gloB</name>
    <name evidence="9" type="ORF">LXO92_09460</name>
</gene>
<protein>
    <recommendedName>
        <fullName evidence="7">Hydroxyacylglutathione hydrolase</fullName>
        <ecNumber evidence="7">3.1.2.6</ecNumber>
    </recommendedName>
    <alternativeName>
        <fullName evidence="7">Glyoxalase II</fullName>
        <shortName evidence="7">Glx II</shortName>
    </alternativeName>
</protein>
<comment type="subunit">
    <text evidence="7">Monomer.</text>
</comment>
<feature type="domain" description="Metallo-beta-lactamase" evidence="8">
    <location>
        <begin position="11"/>
        <end position="168"/>
    </location>
</feature>
<comment type="cofactor">
    <cofactor evidence="7">
        <name>Zn(2+)</name>
        <dbReference type="ChEBI" id="CHEBI:29105"/>
    </cofactor>
    <text evidence="7">Binds 2 Zn(2+) ions per subunit.</text>
</comment>
<accession>A0ABS8X526</accession>
<dbReference type="CDD" id="cd07723">
    <property type="entry name" value="hydroxyacylglutathione_hydrolase_MBL-fold"/>
    <property type="match status" value="1"/>
</dbReference>
<dbReference type="Proteomes" id="UP001320170">
    <property type="component" value="Unassembled WGS sequence"/>
</dbReference>
<dbReference type="EC" id="3.1.2.6" evidence="7"/>
<feature type="binding site" evidence="7">
    <location>
        <position position="58"/>
    </location>
    <ligand>
        <name>Zn(2+)</name>
        <dbReference type="ChEBI" id="CHEBI:29105"/>
        <label>2</label>
    </ligand>
</feature>
<dbReference type="Pfam" id="PF16123">
    <property type="entry name" value="HAGH_C"/>
    <property type="match status" value="1"/>
</dbReference>
<dbReference type="InterPro" id="IPR032282">
    <property type="entry name" value="HAGH_C"/>
</dbReference>
<dbReference type="InterPro" id="IPR050110">
    <property type="entry name" value="Glyoxalase_II_hydrolase"/>
</dbReference>
<comment type="catalytic activity">
    <reaction evidence="1 7">
        <text>an S-(2-hydroxyacyl)glutathione + H2O = a 2-hydroxy carboxylate + glutathione + H(+)</text>
        <dbReference type="Rhea" id="RHEA:21864"/>
        <dbReference type="ChEBI" id="CHEBI:15377"/>
        <dbReference type="ChEBI" id="CHEBI:15378"/>
        <dbReference type="ChEBI" id="CHEBI:57925"/>
        <dbReference type="ChEBI" id="CHEBI:58896"/>
        <dbReference type="ChEBI" id="CHEBI:71261"/>
        <dbReference type="EC" id="3.1.2.6"/>
    </reaction>
</comment>
<dbReference type="PANTHER" id="PTHR43705:SF1">
    <property type="entry name" value="HYDROXYACYLGLUTATHIONE HYDROLASE GLOB"/>
    <property type="match status" value="1"/>
</dbReference>
<dbReference type="InterPro" id="IPR036866">
    <property type="entry name" value="RibonucZ/Hydroxyglut_hydro"/>
</dbReference>
<reference evidence="9 10" key="1">
    <citation type="journal article" date="2024" name="Pathogens">
        <title>Characterization of a Novel Species of Legionella Isolated from a Healthcare Facility: Legionella resiliens sp. nov.</title>
        <authorList>
            <person name="Cristino S."/>
            <person name="Pascale M.R."/>
            <person name="Marino F."/>
            <person name="Derelitto C."/>
            <person name="Salaris S."/>
            <person name="Orsini M."/>
            <person name="Squarzoni S."/>
            <person name="Grottola A."/>
            <person name="Girolamini L."/>
        </authorList>
    </citation>
    <scope>NUCLEOTIDE SEQUENCE [LARGE SCALE GENOMIC DNA]</scope>
    <source>
        <strain evidence="9 10">8cVS16</strain>
    </source>
</reference>
<evidence type="ECO:0000313" key="10">
    <source>
        <dbReference type="Proteomes" id="UP001320170"/>
    </source>
</evidence>
<evidence type="ECO:0000256" key="3">
    <source>
        <dbReference type="ARBA" id="ARBA00006759"/>
    </source>
</evidence>
<dbReference type="InterPro" id="IPR001279">
    <property type="entry name" value="Metallo-B-lactamas"/>
</dbReference>
<feature type="binding site" evidence="7">
    <location>
        <position position="130"/>
    </location>
    <ligand>
        <name>Zn(2+)</name>
        <dbReference type="ChEBI" id="CHEBI:29105"/>
        <label>2</label>
    </ligand>
</feature>
<evidence type="ECO:0000256" key="1">
    <source>
        <dbReference type="ARBA" id="ARBA00001623"/>
    </source>
</evidence>
<dbReference type="NCBIfam" id="TIGR03413">
    <property type="entry name" value="GSH_gloB"/>
    <property type="match status" value="1"/>
</dbReference>
<dbReference type="HAMAP" id="MF_01374">
    <property type="entry name" value="Glyoxalase_2"/>
    <property type="match status" value="1"/>
</dbReference>
<dbReference type="RefSeq" id="WP_232890857.1">
    <property type="nucleotide sequence ID" value="NZ_JAJSPM010000005.1"/>
</dbReference>
<feature type="binding site" evidence="7">
    <location>
        <position position="130"/>
    </location>
    <ligand>
        <name>Zn(2+)</name>
        <dbReference type="ChEBI" id="CHEBI:29105"/>
        <label>1</label>
    </ligand>
</feature>
<feature type="binding site" evidence="7">
    <location>
        <position position="59"/>
    </location>
    <ligand>
        <name>Zn(2+)</name>
        <dbReference type="ChEBI" id="CHEBI:29105"/>
        <label>2</label>
    </ligand>
</feature>
<evidence type="ECO:0000256" key="4">
    <source>
        <dbReference type="ARBA" id="ARBA00022723"/>
    </source>
</evidence>
<dbReference type="PIRSF" id="PIRSF005457">
    <property type="entry name" value="Glx"/>
    <property type="match status" value="1"/>
</dbReference>
<sequence>MTIFPIPAFSDNYIWAIIDKIAGAFDCVDPGDAEPVVQFAHSNQLKLRSILLTHHHQDHIGGVSQLLKAYPSCIVYGPDDPRIPNVNNMVQEHQTIQVGKCVFKILFNPGHTSSHISYYESQYELLFCGDTLFSAGCGRVFDGTLEQLHQSLSLFKTLPPTTKIFCAHEYTQQNLRFAQTVEPNNPTVQHYLQKIHHTKNSLCTLPSTLELELSINPFLRTDQPEVQKYALKHGATSNNSLEIFRVLREEKNSFK</sequence>
<evidence type="ECO:0000256" key="6">
    <source>
        <dbReference type="ARBA" id="ARBA00022833"/>
    </source>
</evidence>
<feature type="binding site" evidence="7">
    <location>
        <position position="111"/>
    </location>
    <ligand>
        <name>Zn(2+)</name>
        <dbReference type="ChEBI" id="CHEBI:29105"/>
        <label>1</label>
    </ligand>
</feature>
<dbReference type="InterPro" id="IPR035680">
    <property type="entry name" value="Clx_II_MBL"/>
</dbReference>
<dbReference type="GO" id="GO:0004416">
    <property type="term" value="F:hydroxyacylglutathione hydrolase activity"/>
    <property type="evidence" value="ECO:0007669"/>
    <property type="project" value="UniProtKB-EC"/>
</dbReference>
<evidence type="ECO:0000259" key="8">
    <source>
        <dbReference type="SMART" id="SM00849"/>
    </source>
</evidence>
<feature type="binding site" evidence="7">
    <location>
        <position position="54"/>
    </location>
    <ligand>
        <name>Zn(2+)</name>
        <dbReference type="ChEBI" id="CHEBI:29105"/>
        <label>1</label>
    </ligand>
</feature>
<evidence type="ECO:0000313" key="9">
    <source>
        <dbReference type="EMBL" id="MCE3532605.1"/>
    </source>
</evidence>
<keyword evidence="5 7" id="KW-0378">Hydrolase</keyword>
<dbReference type="InterPro" id="IPR017782">
    <property type="entry name" value="Hydroxyacylglutathione_Hdrlase"/>
</dbReference>
<dbReference type="Pfam" id="PF00753">
    <property type="entry name" value="Lactamase_B"/>
    <property type="match status" value="1"/>
</dbReference>
<evidence type="ECO:0000256" key="7">
    <source>
        <dbReference type="HAMAP-Rule" id="MF_01374"/>
    </source>
</evidence>
<evidence type="ECO:0000256" key="5">
    <source>
        <dbReference type="ARBA" id="ARBA00022801"/>
    </source>
</evidence>
<keyword evidence="4 7" id="KW-0479">Metal-binding</keyword>
<dbReference type="Gene3D" id="3.60.15.10">
    <property type="entry name" value="Ribonuclease Z/Hydroxyacylglutathione hydrolase-like"/>
    <property type="match status" value="1"/>
</dbReference>
<dbReference type="PANTHER" id="PTHR43705">
    <property type="entry name" value="HYDROXYACYLGLUTATHIONE HYDROLASE"/>
    <property type="match status" value="1"/>
</dbReference>
<comment type="pathway">
    <text evidence="2 7">Secondary metabolite metabolism; methylglyoxal degradation; (R)-lactate from methylglyoxal: step 2/2.</text>
</comment>
<keyword evidence="10" id="KW-1185">Reference proteome</keyword>
<proteinExistence type="inferred from homology"/>
<dbReference type="EMBL" id="JAJTND010000004">
    <property type="protein sequence ID" value="MCE3532605.1"/>
    <property type="molecule type" value="Genomic_DNA"/>
</dbReference>
<comment type="similarity">
    <text evidence="3 7">Belongs to the metallo-beta-lactamase superfamily. Glyoxalase II family.</text>
</comment>
<feature type="binding site" evidence="7">
    <location>
        <position position="56"/>
    </location>
    <ligand>
        <name>Zn(2+)</name>
        <dbReference type="ChEBI" id="CHEBI:29105"/>
        <label>1</label>
    </ligand>
</feature>
<comment type="function">
    <text evidence="7">Thiolesterase that catalyzes the hydrolysis of S-D-lactoyl-glutathione to form glutathione and D-lactic acid.</text>
</comment>
<organism evidence="9 10">
    <name type="scientific">Legionella resiliens</name>
    <dbReference type="NCBI Taxonomy" id="2905958"/>
    <lineage>
        <taxon>Bacteria</taxon>
        <taxon>Pseudomonadati</taxon>
        <taxon>Pseudomonadota</taxon>
        <taxon>Gammaproteobacteria</taxon>
        <taxon>Legionellales</taxon>
        <taxon>Legionellaceae</taxon>
        <taxon>Legionella</taxon>
    </lineage>
</organism>